<dbReference type="InterPro" id="IPR013083">
    <property type="entry name" value="Znf_RING/FYVE/PHD"/>
</dbReference>
<evidence type="ECO:0000256" key="5">
    <source>
        <dbReference type="ARBA" id="ARBA00022771"/>
    </source>
</evidence>
<evidence type="ECO:0000313" key="12">
    <source>
        <dbReference type="EMBL" id="KAF9525382.1"/>
    </source>
</evidence>
<gene>
    <name evidence="12" type="ORF">CPB83DRAFT_859743</name>
</gene>
<evidence type="ECO:0008006" key="14">
    <source>
        <dbReference type="Google" id="ProtNLM"/>
    </source>
</evidence>
<dbReference type="Pfam" id="PF00097">
    <property type="entry name" value="zf-C3HC4"/>
    <property type="match status" value="1"/>
</dbReference>
<dbReference type="PROSITE" id="PS51873">
    <property type="entry name" value="TRIAD"/>
    <property type="match status" value="1"/>
</dbReference>
<evidence type="ECO:0000256" key="6">
    <source>
        <dbReference type="ARBA" id="ARBA00022786"/>
    </source>
</evidence>
<dbReference type="InterPro" id="IPR001841">
    <property type="entry name" value="Znf_RING"/>
</dbReference>
<comment type="pathway">
    <text evidence="1">Protein modification; protein ubiquitination.</text>
</comment>
<dbReference type="Proteomes" id="UP000807306">
    <property type="component" value="Unassembled WGS sequence"/>
</dbReference>
<dbReference type="InterPro" id="IPR051628">
    <property type="entry name" value="LUBAC_E3_Ligases"/>
</dbReference>
<evidence type="ECO:0000259" key="11">
    <source>
        <dbReference type="PROSITE" id="PS51873"/>
    </source>
</evidence>
<organism evidence="12 13">
    <name type="scientific">Crepidotus variabilis</name>
    <dbReference type="NCBI Taxonomy" id="179855"/>
    <lineage>
        <taxon>Eukaryota</taxon>
        <taxon>Fungi</taxon>
        <taxon>Dikarya</taxon>
        <taxon>Basidiomycota</taxon>
        <taxon>Agaricomycotina</taxon>
        <taxon>Agaricomycetes</taxon>
        <taxon>Agaricomycetidae</taxon>
        <taxon>Agaricales</taxon>
        <taxon>Agaricineae</taxon>
        <taxon>Crepidotaceae</taxon>
        <taxon>Crepidotus</taxon>
    </lineage>
</organism>
<dbReference type="EMBL" id="MU157885">
    <property type="protein sequence ID" value="KAF9525382.1"/>
    <property type="molecule type" value="Genomic_DNA"/>
</dbReference>
<dbReference type="OrthoDB" id="1431934at2759"/>
<dbReference type="CDD" id="cd22584">
    <property type="entry name" value="Rcat_RBR_unk"/>
    <property type="match status" value="1"/>
</dbReference>
<evidence type="ECO:0000256" key="1">
    <source>
        <dbReference type="ARBA" id="ARBA00004906"/>
    </source>
</evidence>
<evidence type="ECO:0000256" key="4">
    <source>
        <dbReference type="ARBA" id="ARBA00022737"/>
    </source>
</evidence>
<keyword evidence="13" id="KW-1185">Reference proteome</keyword>
<evidence type="ECO:0000256" key="8">
    <source>
        <dbReference type="PROSITE-ProRule" id="PRU00175"/>
    </source>
</evidence>
<name>A0A9P6EAA2_9AGAR</name>
<protein>
    <recommendedName>
        <fullName evidence="14">RING-type domain-containing protein</fullName>
    </recommendedName>
</protein>
<feature type="region of interest" description="Disordered" evidence="9">
    <location>
        <begin position="325"/>
        <end position="365"/>
    </location>
</feature>
<keyword evidence="7" id="KW-0862">Zinc</keyword>
<dbReference type="PROSITE" id="PS00518">
    <property type="entry name" value="ZF_RING_1"/>
    <property type="match status" value="1"/>
</dbReference>
<evidence type="ECO:0000313" key="13">
    <source>
        <dbReference type="Proteomes" id="UP000807306"/>
    </source>
</evidence>
<keyword evidence="2" id="KW-0808">Transferase</keyword>
<evidence type="ECO:0000256" key="2">
    <source>
        <dbReference type="ARBA" id="ARBA00022679"/>
    </source>
</evidence>
<dbReference type="InterPro" id="IPR017907">
    <property type="entry name" value="Znf_RING_CS"/>
</dbReference>
<accession>A0A9P6EAA2</accession>
<evidence type="ECO:0000259" key="10">
    <source>
        <dbReference type="PROSITE" id="PS50089"/>
    </source>
</evidence>
<keyword evidence="5 8" id="KW-0863">Zinc-finger</keyword>
<comment type="caution">
    <text evidence="12">The sequence shown here is derived from an EMBL/GenBank/DDBJ whole genome shotgun (WGS) entry which is preliminary data.</text>
</comment>
<feature type="compositionally biased region" description="Polar residues" evidence="9">
    <location>
        <begin position="356"/>
        <end position="365"/>
    </location>
</feature>
<dbReference type="AlphaFoldDB" id="A0A9P6EAA2"/>
<dbReference type="GO" id="GO:0016740">
    <property type="term" value="F:transferase activity"/>
    <property type="evidence" value="ECO:0007669"/>
    <property type="project" value="UniProtKB-KW"/>
</dbReference>
<dbReference type="Gene3D" id="3.30.40.10">
    <property type="entry name" value="Zinc/RING finger domain, C3HC4 (zinc finger)"/>
    <property type="match status" value="1"/>
</dbReference>
<reference evidence="12" key="1">
    <citation type="submission" date="2020-11" db="EMBL/GenBank/DDBJ databases">
        <authorList>
            <consortium name="DOE Joint Genome Institute"/>
            <person name="Ahrendt S."/>
            <person name="Riley R."/>
            <person name="Andreopoulos W."/>
            <person name="Labutti K."/>
            <person name="Pangilinan J."/>
            <person name="Ruiz-Duenas F.J."/>
            <person name="Barrasa J.M."/>
            <person name="Sanchez-Garcia M."/>
            <person name="Camarero S."/>
            <person name="Miyauchi S."/>
            <person name="Serrano A."/>
            <person name="Linde D."/>
            <person name="Babiker R."/>
            <person name="Drula E."/>
            <person name="Ayuso-Fernandez I."/>
            <person name="Pacheco R."/>
            <person name="Padilla G."/>
            <person name="Ferreira P."/>
            <person name="Barriuso J."/>
            <person name="Kellner H."/>
            <person name="Castanera R."/>
            <person name="Alfaro M."/>
            <person name="Ramirez L."/>
            <person name="Pisabarro A.G."/>
            <person name="Kuo A."/>
            <person name="Tritt A."/>
            <person name="Lipzen A."/>
            <person name="He G."/>
            <person name="Yan M."/>
            <person name="Ng V."/>
            <person name="Cullen D."/>
            <person name="Martin F."/>
            <person name="Rosso M.-N."/>
            <person name="Henrissat B."/>
            <person name="Hibbett D."/>
            <person name="Martinez A.T."/>
            <person name="Grigoriev I.V."/>
        </authorList>
    </citation>
    <scope>NUCLEOTIDE SEQUENCE</scope>
    <source>
        <strain evidence="12">CBS 506.95</strain>
    </source>
</reference>
<evidence type="ECO:0000256" key="9">
    <source>
        <dbReference type="SAM" id="MobiDB-lite"/>
    </source>
</evidence>
<proteinExistence type="predicted"/>
<dbReference type="Gene3D" id="1.20.120.1750">
    <property type="match status" value="1"/>
</dbReference>
<dbReference type="PANTHER" id="PTHR22770">
    <property type="entry name" value="UBIQUITIN CONJUGATING ENZYME 7 INTERACTING PROTEIN-RELATED"/>
    <property type="match status" value="1"/>
</dbReference>
<dbReference type="SUPFAM" id="SSF57850">
    <property type="entry name" value="RING/U-box"/>
    <property type="match status" value="2"/>
</dbReference>
<dbReference type="GO" id="GO:0008270">
    <property type="term" value="F:zinc ion binding"/>
    <property type="evidence" value="ECO:0007669"/>
    <property type="project" value="UniProtKB-KW"/>
</dbReference>
<evidence type="ECO:0000256" key="7">
    <source>
        <dbReference type="ARBA" id="ARBA00022833"/>
    </source>
</evidence>
<dbReference type="InterPro" id="IPR044066">
    <property type="entry name" value="TRIAD_supradom"/>
</dbReference>
<dbReference type="PROSITE" id="PS50089">
    <property type="entry name" value="ZF_RING_2"/>
    <property type="match status" value="1"/>
</dbReference>
<feature type="domain" description="RING-type" evidence="10">
    <location>
        <begin position="401"/>
        <end position="448"/>
    </location>
</feature>
<sequence>MNIATESKVAPKKDADTETILEEVLSNKQRIVSHIGSGQYNVSSGTNKFSTSTSISACGLAAMNCARLLFQQAEEMKEHCTWCGKRDGEHREDGGRCLVDAMLAPQTSAEIVSICSSWTNNSHLEVDELLQLPIFKKSFLIVNTKYGKTTPSDFRTLLMDMTEVKENPNQVVACIITRPPEILLCMKIPVSGQDIFVIFDSHPRPTHPEGSGFILNASLVGTAEYLEQLLSIDSSILADPSLRWQAELLGHFSGHIVVSKPNDASNFEIDEMLMDATLQMLLLKAEVVELQLRESSLASENGHLHDRVMELETEKENLEKTVTMVDRKGKRRAVDRHSTSRKGSMVKSRPPERTEPSGSSSRLENEQLNMVEHLQARFDEEDRQLALERGRLLQQNQTFDCRICLETLPEDHIAKVEGCNHAFCRECLRAHVSSTVKSRRYPIPCPVCVADNKQKPSYVDDTTAMTLGISEATFEILQELQLAKHSTILHCRKCKETMFVDKDEYRDIKLVVCPLRGCNNVWCKSCEQTINVGGPQHSCDGTSEFQHLMKTSGWKACPGCSTPIQKESGCNHMTCGAPGCNTHFCYVCGELITSSLSRGEIKSAISRHYSRCALFQDVAGA</sequence>
<keyword evidence="3" id="KW-0479">Metal-binding</keyword>
<dbReference type="InterPro" id="IPR018957">
    <property type="entry name" value="Znf_C3HC4_RING-type"/>
</dbReference>
<dbReference type="Pfam" id="PF22191">
    <property type="entry name" value="IBR_1"/>
    <property type="match status" value="1"/>
</dbReference>
<keyword evidence="6" id="KW-0833">Ubl conjugation pathway</keyword>
<evidence type="ECO:0000256" key="3">
    <source>
        <dbReference type="ARBA" id="ARBA00022723"/>
    </source>
</evidence>
<dbReference type="SMART" id="SM00184">
    <property type="entry name" value="RING"/>
    <property type="match status" value="1"/>
</dbReference>
<feature type="domain" description="RING-type" evidence="11">
    <location>
        <begin position="397"/>
        <end position="609"/>
    </location>
</feature>
<keyword evidence="4" id="KW-0677">Repeat</keyword>